<organism evidence="2 3">
    <name type="scientific">Linnemannia gamsii</name>
    <dbReference type="NCBI Taxonomy" id="64522"/>
    <lineage>
        <taxon>Eukaryota</taxon>
        <taxon>Fungi</taxon>
        <taxon>Fungi incertae sedis</taxon>
        <taxon>Mucoromycota</taxon>
        <taxon>Mortierellomycotina</taxon>
        <taxon>Mortierellomycetes</taxon>
        <taxon>Mortierellales</taxon>
        <taxon>Mortierellaceae</taxon>
        <taxon>Linnemannia</taxon>
    </lineage>
</organism>
<evidence type="ECO:0000313" key="3">
    <source>
        <dbReference type="Proteomes" id="UP001194696"/>
    </source>
</evidence>
<keyword evidence="3" id="KW-1185">Reference proteome</keyword>
<comment type="caution">
    <text evidence="2">The sequence shown here is derived from an EMBL/GenBank/DDBJ whole genome shotgun (WGS) entry which is preliminary data.</text>
</comment>
<sequence>MYLDPNLLDDNIWEGESGEGLRKKARAYLIKEIVEDLQKEDQDGDLHVMDFAPTGMAKLMMYEQHVTRMRLKNELGEFKDGPHLFWRKYKGLHNELATVARRFLCIQSTSCEAERVFSKAGYLTSNRKSGLSTPNLRNILFSNSITKALTALQMEREKAHRTARAA</sequence>
<accession>A0ABQ7JKX0</accession>
<proteinExistence type="predicted"/>
<reference evidence="2 3" key="1">
    <citation type="journal article" date="2020" name="Fungal Divers.">
        <title>Resolving the Mortierellaceae phylogeny through synthesis of multi-gene phylogenetics and phylogenomics.</title>
        <authorList>
            <person name="Vandepol N."/>
            <person name="Liber J."/>
            <person name="Desiro A."/>
            <person name="Na H."/>
            <person name="Kennedy M."/>
            <person name="Barry K."/>
            <person name="Grigoriev I.V."/>
            <person name="Miller A.N."/>
            <person name="O'Donnell K."/>
            <person name="Stajich J.E."/>
            <person name="Bonito G."/>
        </authorList>
    </citation>
    <scope>NUCLEOTIDE SEQUENCE [LARGE SCALE GENOMIC DNA]</scope>
    <source>
        <strain evidence="2 3">AD045</strain>
    </source>
</reference>
<dbReference type="EMBL" id="JAAAIM010001417">
    <property type="protein sequence ID" value="KAG0278739.1"/>
    <property type="molecule type" value="Genomic_DNA"/>
</dbReference>
<dbReference type="InterPro" id="IPR008906">
    <property type="entry name" value="HATC_C_dom"/>
</dbReference>
<protein>
    <recommendedName>
        <fullName evidence="1">HAT C-terminal dimerisation domain-containing protein</fullName>
    </recommendedName>
</protein>
<dbReference type="Proteomes" id="UP001194696">
    <property type="component" value="Unassembled WGS sequence"/>
</dbReference>
<feature type="domain" description="HAT C-terminal dimerisation" evidence="1">
    <location>
        <begin position="82"/>
        <end position="143"/>
    </location>
</feature>
<gene>
    <name evidence="2" type="ORF">BGZ96_002254</name>
</gene>
<evidence type="ECO:0000259" key="1">
    <source>
        <dbReference type="Pfam" id="PF05699"/>
    </source>
</evidence>
<name>A0ABQ7JKX0_9FUNG</name>
<dbReference type="SUPFAM" id="SSF53098">
    <property type="entry name" value="Ribonuclease H-like"/>
    <property type="match status" value="1"/>
</dbReference>
<dbReference type="InterPro" id="IPR012337">
    <property type="entry name" value="RNaseH-like_sf"/>
</dbReference>
<feature type="non-terminal residue" evidence="2">
    <location>
        <position position="166"/>
    </location>
</feature>
<dbReference type="Pfam" id="PF05699">
    <property type="entry name" value="Dimer_Tnp_hAT"/>
    <property type="match status" value="1"/>
</dbReference>
<evidence type="ECO:0000313" key="2">
    <source>
        <dbReference type="EMBL" id="KAG0278739.1"/>
    </source>
</evidence>